<dbReference type="InterPro" id="IPR053278">
    <property type="entry name" value="Pre-60S_factor_ECM1"/>
</dbReference>
<feature type="region of interest" description="Disordered" evidence="7">
    <location>
        <begin position="180"/>
        <end position="252"/>
    </location>
</feature>
<name>A0A1Z5SUD6_HORWE</name>
<dbReference type="GO" id="GO:0030687">
    <property type="term" value="C:preribosome, large subunit precursor"/>
    <property type="evidence" value="ECO:0007669"/>
    <property type="project" value="TreeGrafter"/>
</dbReference>
<dbReference type="VEuPathDB" id="FungiDB:BTJ68_12277"/>
<reference evidence="8 9" key="1">
    <citation type="submission" date="2017-01" db="EMBL/GenBank/DDBJ databases">
        <title>The recent genome duplication of the halophilic yeast Hortaea werneckii: insights from long-read sequencing.</title>
        <authorList>
            <person name="Sinha S."/>
            <person name="Flibotte S."/>
            <person name="Neira M."/>
            <person name="Lenassi M."/>
            <person name="Gostincar C."/>
            <person name="Stajich J.E."/>
            <person name="Nislow C.E."/>
        </authorList>
    </citation>
    <scope>NUCLEOTIDE SEQUENCE [LARGE SCALE GENOMIC DNA]</scope>
    <source>
        <strain evidence="8 9">EXF-2000</strain>
    </source>
</reference>
<comment type="subcellular location">
    <subcellularLocation>
        <location evidence="2">Cytoplasm</location>
    </subcellularLocation>
    <subcellularLocation>
        <location evidence="1">Nucleus</location>
    </subcellularLocation>
</comment>
<evidence type="ECO:0000313" key="9">
    <source>
        <dbReference type="Proteomes" id="UP000194280"/>
    </source>
</evidence>
<accession>A0A1Z5SUD6</accession>
<keyword evidence="3" id="KW-0813">Transport</keyword>
<dbReference type="PANTHER" id="PTHR28280">
    <property type="entry name" value="SHUTTLING PRE-60S FACTOR ECM1"/>
    <property type="match status" value="1"/>
</dbReference>
<evidence type="ECO:0000256" key="3">
    <source>
        <dbReference type="ARBA" id="ARBA00022448"/>
    </source>
</evidence>
<gene>
    <name evidence="8" type="ORF">BTJ68_12277</name>
</gene>
<keyword evidence="9" id="KW-1185">Reference proteome</keyword>
<feature type="region of interest" description="Disordered" evidence="7">
    <location>
        <begin position="80"/>
        <end position="151"/>
    </location>
</feature>
<dbReference type="InterPro" id="IPR022784">
    <property type="entry name" value="Ribosome_bgen_Alb1"/>
</dbReference>
<keyword evidence="4" id="KW-0963">Cytoplasm</keyword>
<dbReference type="Pfam" id="PF09135">
    <property type="entry name" value="Alb1"/>
    <property type="match status" value="1"/>
</dbReference>
<dbReference type="GO" id="GO:0005737">
    <property type="term" value="C:cytoplasm"/>
    <property type="evidence" value="ECO:0007669"/>
    <property type="project" value="UniProtKB-SubCell"/>
</dbReference>
<organism evidence="8 9">
    <name type="scientific">Hortaea werneckii EXF-2000</name>
    <dbReference type="NCBI Taxonomy" id="1157616"/>
    <lineage>
        <taxon>Eukaryota</taxon>
        <taxon>Fungi</taxon>
        <taxon>Dikarya</taxon>
        <taxon>Ascomycota</taxon>
        <taxon>Pezizomycotina</taxon>
        <taxon>Dothideomycetes</taxon>
        <taxon>Dothideomycetidae</taxon>
        <taxon>Mycosphaerellales</taxon>
        <taxon>Teratosphaeriaceae</taxon>
        <taxon>Hortaea</taxon>
    </lineage>
</organism>
<dbReference type="OrthoDB" id="5304887at2759"/>
<dbReference type="EMBL" id="MUNK01000245">
    <property type="protein sequence ID" value="OTA24420.1"/>
    <property type="molecule type" value="Genomic_DNA"/>
</dbReference>
<dbReference type="Proteomes" id="UP000194280">
    <property type="component" value="Unassembled WGS sequence"/>
</dbReference>
<keyword evidence="6" id="KW-0539">Nucleus</keyword>
<evidence type="ECO:0000256" key="5">
    <source>
        <dbReference type="ARBA" id="ARBA00022517"/>
    </source>
</evidence>
<evidence type="ECO:0000313" key="8">
    <source>
        <dbReference type="EMBL" id="OTA24420.1"/>
    </source>
</evidence>
<dbReference type="GO" id="GO:0005730">
    <property type="term" value="C:nucleolus"/>
    <property type="evidence" value="ECO:0007669"/>
    <property type="project" value="TreeGrafter"/>
</dbReference>
<evidence type="ECO:0000256" key="7">
    <source>
        <dbReference type="SAM" id="MobiDB-lite"/>
    </source>
</evidence>
<dbReference type="PROSITE" id="PS51257">
    <property type="entry name" value="PROKAR_LIPOPROTEIN"/>
    <property type="match status" value="1"/>
</dbReference>
<evidence type="ECO:0000256" key="6">
    <source>
        <dbReference type="ARBA" id="ARBA00023242"/>
    </source>
</evidence>
<feature type="compositionally biased region" description="Acidic residues" evidence="7">
    <location>
        <begin position="242"/>
        <end position="252"/>
    </location>
</feature>
<dbReference type="AlphaFoldDB" id="A0A1Z5SUD6"/>
<dbReference type="FunCoup" id="A0A1Z5SUD6">
    <property type="interactions" value="225"/>
</dbReference>
<keyword evidence="5" id="KW-0690">Ribosome biogenesis</keyword>
<dbReference type="PANTHER" id="PTHR28280:SF1">
    <property type="entry name" value="SHUTTLING PRE-60S FACTOR ECM1"/>
    <property type="match status" value="1"/>
</dbReference>
<evidence type="ECO:0000256" key="4">
    <source>
        <dbReference type="ARBA" id="ARBA00022490"/>
    </source>
</evidence>
<dbReference type="GO" id="GO:0000055">
    <property type="term" value="P:ribosomal large subunit export from nucleus"/>
    <property type="evidence" value="ECO:0007669"/>
    <property type="project" value="TreeGrafter"/>
</dbReference>
<feature type="compositionally biased region" description="Basic and acidic residues" evidence="7">
    <location>
        <begin position="82"/>
        <end position="104"/>
    </location>
</feature>
<evidence type="ECO:0000256" key="1">
    <source>
        <dbReference type="ARBA" id="ARBA00004123"/>
    </source>
</evidence>
<sequence length="252" mass="27992">MPLERIGEPRLTYGCSVPPAAAGSCEILAFIAPCTETPPLVPYITSRRHEAGCSLRHSRRPWQLREIVGTLTMGKVAKATKKREVSVHSRAARRGEEPPSKDLAIKSAPVQSDYKPWLHNAQNAAVGKKKKSKQLSRQQKQRQQKALEKADVNVDKLQSRIADSKARGKRVQARRKDWEELNENLGDGQKKRVGAAGEEEQVSRARVDMEDVESQGETELPANMKIAEDQAPRQGVEGAAEMAEEEEVDEVL</sequence>
<protein>
    <submittedName>
        <fullName evidence="8">Uncharacterized protein</fullName>
    </submittedName>
</protein>
<feature type="compositionally biased region" description="Basic residues" evidence="7">
    <location>
        <begin position="127"/>
        <end position="143"/>
    </location>
</feature>
<comment type="caution">
    <text evidence="8">The sequence shown here is derived from an EMBL/GenBank/DDBJ whole genome shotgun (WGS) entry which is preliminary data.</text>
</comment>
<dbReference type="InParanoid" id="A0A1Z5SUD6"/>
<evidence type="ECO:0000256" key="2">
    <source>
        <dbReference type="ARBA" id="ARBA00004496"/>
    </source>
</evidence>
<proteinExistence type="predicted"/>